<dbReference type="Proteomes" id="UP000654075">
    <property type="component" value="Unassembled WGS sequence"/>
</dbReference>
<name>A0A813DLM3_POLGL</name>
<sequence>MSWPFSGRQQSFAQARPGQPSQVHTSLKQELGTRSARAVRSNVQSAPPPVRALPVLQQLSADCLTTAFHAMLLAGFQRCSATLMPLQFLVASALPIFLQRQP</sequence>
<comment type="caution">
    <text evidence="2">The sequence shown here is derived from an EMBL/GenBank/DDBJ whole genome shotgun (WGS) entry which is preliminary data.</text>
</comment>
<dbReference type="EMBL" id="CAJNNV010002425">
    <property type="protein sequence ID" value="CAE8587165.1"/>
    <property type="molecule type" value="Genomic_DNA"/>
</dbReference>
<keyword evidence="3" id="KW-1185">Reference proteome</keyword>
<feature type="region of interest" description="Disordered" evidence="1">
    <location>
        <begin position="1"/>
        <end position="47"/>
    </location>
</feature>
<organism evidence="2 3">
    <name type="scientific">Polarella glacialis</name>
    <name type="common">Dinoflagellate</name>
    <dbReference type="NCBI Taxonomy" id="89957"/>
    <lineage>
        <taxon>Eukaryota</taxon>
        <taxon>Sar</taxon>
        <taxon>Alveolata</taxon>
        <taxon>Dinophyceae</taxon>
        <taxon>Suessiales</taxon>
        <taxon>Suessiaceae</taxon>
        <taxon>Polarella</taxon>
    </lineage>
</organism>
<gene>
    <name evidence="2" type="ORF">PGLA1383_LOCUS6007</name>
</gene>
<evidence type="ECO:0000313" key="2">
    <source>
        <dbReference type="EMBL" id="CAE8587165.1"/>
    </source>
</evidence>
<protein>
    <submittedName>
        <fullName evidence="2">Uncharacterized protein</fullName>
    </submittedName>
</protein>
<proteinExistence type="predicted"/>
<dbReference type="AlphaFoldDB" id="A0A813DLM3"/>
<evidence type="ECO:0000313" key="3">
    <source>
        <dbReference type="Proteomes" id="UP000654075"/>
    </source>
</evidence>
<reference evidence="2" key="1">
    <citation type="submission" date="2021-02" db="EMBL/GenBank/DDBJ databases">
        <authorList>
            <person name="Dougan E. K."/>
            <person name="Rhodes N."/>
            <person name="Thang M."/>
            <person name="Chan C."/>
        </authorList>
    </citation>
    <scope>NUCLEOTIDE SEQUENCE</scope>
</reference>
<evidence type="ECO:0000256" key="1">
    <source>
        <dbReference type="SAM" id="MobiDB-lite"/>
    </source>
</evidence>
<feature type="compositionally biased region" description="Polar residues" evidence="1">
    <location>
        <begin position="7"/>
        <end position="28"/>
    </location>
</feature>
<accession>A0A813DLM3</accession>